<dbReference type="InterPro" id="IPR003594">
    <property type="entry name" value="HATPase_dom"/>
</dbReference>
<dbReference type="SUPFAM" id="SSF103190">
    <property type="entry name" value="Sensory domain-like"/>
    <property type="match status" value="1"/>
</dbReference>
<evidence type="ECO:0000256" key="6">
    <source>
        <dbReference type="ARBA" id="ARBA00022679"/>
    </source>
</evidence>
<sequence length="538" mass="56906">MSLARQLLALQAALLVVLLVGVAVLDAVLDVRSDQRAAGERVLGIAEAIALSSVVVDAAERDATAPGTATAALQPFAEAVRAETGISFITIMAPDGTRWTHPRPEEIGRTYLGSREQALAGEPYVETYTGTLGPSVRAVVPVFGAAAAGDPRPVVALVAVGVTTAQLDQEFVRSLPVPLAALGALMLVALAGSALVSRRLRRQTHGMGSEEMERMYSSHEAVLHSVREGLVVVDPDGRVGVANDEGRRLLGLAEGAADPVGRPAADLPVAPSLRDLLVEGRPATDETHLTDERVLVVSQSRVEWAGRRHGTVMTLRDRTELEALTGELDSTRALSEALRSQAHEAANRLHTVVVLVETGHPERAVEYAVEQLELSQRLTDRVVESIDEPVVAALLLGKTAQAAERAVTVRVEPHSYLPAGLASSPAAGRDLVTVLGNLVDNAVDAVATLDDDDEREVLVGLRPDGKDLLLRVSDSGPGLPDDLVDAAFTRGWTTKVSATSAGRGLGLSLVDQVVRRRRGTVDVDGSTFEVRLPLEGLR</sequence>
<comment type="subcellular location">
    <subcellularLocation>
        <location evidence="2">Cell membrane</location>
        <topology evidence="2">Multi-pass membrane protein</topology>
    </subcellularLocation>
</comment>
<dbReference type="SUPFAM" id="SSF55890">
    <property type="entry name" value="Sporulation response regulatory protein Spo0B"/>
    <property type="match status" value="1"/>
</dbReference>
<dbReference type="InterPro" id="IPR029151">
    <property type="entry name" value="Sensor-like_sf"/>
</dbReference>
<protein>
    <recommendedName>
        <fullName evidence="3">histidine kinase</fullName>
        <ecNumber evidence="3">2.7.13.3</ecNumber>
    </recommendedName>
</protein>
<organism evidence="16 17">
    <name type="scientific">Quadrisphaera setariae</name>
    <dbReference type="NCBI Taxonomy" id="2593304"/>
    <lineage>
        <taxon>Bacteria</taxon>
        <taxon>Bacillati</taxon>
        <taxon>Actinomycetota</taxon>
        <taxon>Actinomycetes</taxon>
        <taxon>Kineosporiales</taxon>
        <taxon>Kineosporiaceae</taxon>
        <taxon>Quadrisphaera</taxon>
    </lineage>
</organism>
<evidence type="ECO:0000313" key="16">
    <source>
        <dbReference type="EMBL" id="TXR57268.1"/>
    </source>
</evidence>
<dbReference type="GO" id="GO:0005524">
    <property type="term" value="F:ATP binding"/>
    <property type="evidence" value="ECO:0007669"/>
    <property type="project" value="UniProtKB-KW"/>
</dbReference>
<dbReference type="AlphaFoldDB" id="A0A5C8ZJB0"/>
<keyword evidence="10" id="KW-0067">ATP-binding</keyword>
<evidence type="ECO:0000256" key="14">
    <source>
        <dbReference type="SAM" id="Phobius"/>
    </source>
</evidence>
<evidence type="ECO:0000256" key="3">
    <source>
        <dbReference type="ARBA" id="ARBA00012438"/>
    </source>
</evidence>
<dbReference type="GO" id="GO:0000155">
    <property type="term" value="F:phosphorelay sensor kinase activity"/>
    <property type="evidence" value="ECO:0007669"/>
    <property type="project" value="InterPro"/>
</dbReference>
<keyword evidence="13 14" id="KW-0472">Membrane</keyword>
<dbReference type="SMART" id="SM00387">
    <property type="entry name" value="HATPase_c"/>
    <property type="match status" value="1"/>
</dbReference>
<dbReference type="InterPro" id="IPR005467">
    <property type="entry name" value="His_kinase_dom"/>
</dbReference>
<evidence type="ECO:0000256" key="13">
    <source>
        <dbReference type="ARBA" id="ARBA00023136"/>
    </source>
</evidence>
<keyword evidence="5" id="KW-0597">Phosphoprotein</keyword>
<feature type="domain" description="Histidine kinase" evidence="15">
    <location>
        <begin position="340"/>
        <end position="536"/>
    </location>
</feature>
<keyword evidence="8" id="KW-0547">Nucleotide-binding</keyword>
<evidence type="ECO:0000256" key="4">
    <source>
        <dbReference type="ARBA" id="ARBA00022475"/>
    </source>
</evidence>
<evidence type="ECO:0000256" key="9">
    <source>
        <dbReference type="ARBA" id="ARBA00022777"/>
    </source>
</evidence>
<dbReference type="Pfam" id="PF08448">
    <property type="entry name" value="PAS_4"/>
    <property type="match status" value="1"/>
</dbReference>
<dbReference type="InterPro" id="IPR033463">
    <property type="entry name" value="sCache_3"/>
</dbReference>
<evidence type="ECO:0000256" key="5">
    <source>
        <dbReference type="ARBA" id="ARBA00022553"/>
    </source>
</evidence>
<evidence type="ECO:0000256" key="7">
    <source>
        <dbReference type="ARBA" id="ARBA00022692"/>
    </source>
</evidence>
<dbReference type="EMBL" id="VKAC01000003">
    <property type="protein sequence ID" value="TXR57268.1"/>
    <property type="molecule type" value="Genomic_DNA"/>
</dbReference>
<comment type="catalytic activity">
    <reaction evidence="1">
        <text>ATP + protein L-histidine = ADP + protein N-phospho-L-histidine.</text>
        <dbReference type="EC" id="2.7.13.3"/>
    </reaction>
</comment>
<evidence type="ECO:0000256" key="10">
    <source>
        <dbReference type="ARBA" id="ARBA00022840"/>
    </source>
</evidence>
<dbReference type="OrthoDB" id="9792686at2"/>
<keyword evidence="17" id="KW-1185">Reference proteome</keyword>
<keyword evidence="9 16" id="KW-0418">Kinase</keyword>
<dbReference type="CDD" id="cd00130">
    <property type="entry name" value="PAS"/>
    <property type="match status" value="1"/>
</dbReference>
<evidence type="ECO:0000259" key="15">
    <source>
        <dbReference type="PROSITE" id="PS50109"/>
    </source>
</evidence>
<evidence type="ECO:0000256" key="11">
    <source>
        <dbReference type="ARBA" id="ARBA00022989"/>
    </source>
</evidence>
<dbReference type="InterPro" id="IPR016120">
    <property type="entry name" value="Sig_transdc_His_kin_SpoOB"/>
</dbReference>
<name>A0A5C8ZJB0_9ACTN</name>
<dbReference type="PANTHER" id="PTHR43547:SF10">
    <property type="entry name" value="SENSOR HISTIDINE KINASE DCUS"/>
    <property type="match status" value="1"/>
</dbReference>
<evidence type="ECO:0000256" key="8">
    <source>
        <dbReference type="ARBA" id="ARBA00022741"/>
    </source>
</evidence>
<evidence type="ECO:0000256" key="1">
    <source>
        <dbReference type="ARBA" id="ARBA00000085"/>
    </source>
</evidence>
<dbReference type="EC" id="2.7.13.3" evidence="3"/>
<accession>A0A5C8ZJB0</accession>
<dbReference type="Gene3D" id="3.30.450.20">
    <property type="entry name" value="PAS domain"/>
    <property type="match status" value="2"/>
</dbReference>
<keyword evidence="11 14" id="KW-1133">Transmembrane helix</keyword>
<dbReference type="Pfam" id="PF17203">
    <property type="entry name" value="sCache_3_2"/>
    <property type="match status" value="1"/>
</dbReference>
<dbReference type="Proteomes" id="UP000321234">
    <property type="component" value="Unassembled WGS sequence"/>
</dbReference>
<evidence type="ECO:0000313" key="17">
    <source>
        <dbReference type="Proteomes" id="UP000321234"/>
    </source>
</evidence>
<evidence type="ECO:0000256" key="12">
    <source>
        <dbReference type="ARBA" id="ARBA00023012"/>
    </source>
</evidence>
<dbReference type="SUPFAM" id="SSF55785">
    <property type="entry name" value="PYP-like sensor domain (PAS domain)"/>
    <property type="match status" value="1"/>
</dbReference>
<feature type="transmembrane region" description="Helical" evidence="14">
    <location>
        <begin position="175"/>
        <end position="197"/>
    </location>
</feature>
<dbReference type="InterPro" id="IPR004358">
    <property type="entry name" value="Sig_transdc_His_kin-like_C"/>
</dbReference>
<dbReference type="InterPro" id="IPR000014">
    <property type="entry name" value="PAS"/>
</dbReference>
<proteinExistence type="predicted"/>
<dbReference type="SUPFAM" id="SSF55874">
    <property type="entry name" value="ATPase domain of HSP90 chaperone/DNA topoisomerase II/histidine kinase"/>
    <property type="match status" value="1"/>
</dbReference>
<keyword evidence="6" id="KW-0808">Transferase</keyword>
<gene>
    <name evidence="16" type="ORF">FMM08_06795</name>
</gene>
<dbReference type="Pfam" id="PF02518">
    <property type="entry name" value="HATPase_c"/>
    <property type="match status" value="1"/>
</dbReference>
<dbReference type="PROSITE" id="PS50109">
    <property type="entry name" value="HIS_KIN"/>
    <property type="match status" value="1"/>
</dbReference>
<dbReference type="PRINTS" id="PR00344">
    <property type="entry name" value="BCTRLSENSOR"/>
</dbReference>
<dbReference type="Gene3D" id="3.30.565.10">
    <property type="entry name" value="Histidine kinase-like ATPase, C-terminal domain"/>
    <property type="match status" value="1"/>
</dbReference>
<keyword evidence="7 14" id="KW-0812">Transmembrane</keyword>
<dbReference type="InterPro" id="IPR035965">
    <property type="entry name" value="PAS-like_dom_sf"/>
</dbReference>
<comment type="caution">
    <text evidence="16">The sequence shown here is derived from an EMBL/GenBank/DDBJ whole genome shotgun (WGS) entry which is preliminary data.</text>
</comment>
<evidence type="ECO:0000256" key="2">
    <source>
        <dbReference type="ARBA" id="ARBA00004651"/>
    </source>
</evidence>
<reference evidence="16 17" key="1">
    <citation type="submission" date="2019-07" db="EMBL/GenBank/DDBJ databases">
        <title>Quadrisphaera sp. strain DD2A genome sequencing and assembly.</title>
        <authorList>
            <person name="Kim I."/>
        </authorList>
    </citation>
    <scope>NUCLEOTIDE SEQUENCE [LARGE SCALE GENOMIC DNA]</scope>
    <source>
        <strain evidence="16 17">DD2A</strain>
    </source>
</reference>
<keyword evidence="4" id="KW-1003">Cell membrane</keyword>
<dbReference type="InterPro" id="IPR013656">
    <property type="entry name" value="PAS_4"/>
</dbReference>
<dbReference type="PANTHER" id="PTHR43547">
    <property type="entry name" value="TWO-COMPONENT HISTIDINE KINASE"/>
    <property type="match status" value="1"/>
</dbReference>
<dbReference type="GO" id="GO:0005886">
    <property type="term" value="C:plasma membrane"/>
    <property type="evidence" value="ECO:0007669"/>
    <property type="project" value="UniProtKB-SubCell"/>
</dbReference>
<dbReference type="InterPro" id="IPR036890">
    <property type="entry name" value="HATPase_C_sf"/>
</dbReference>
<keyword evidence="12" id="KW-0902">Two-component regulatory system</keyword>